<organism evidence="4 5">
    <name type="scientific">Candidatus Caccoplasma merdipullorum</name>
    <dbReference type="NCBI Taxonomy" id="2840718"/>
    <lineage>
        <taxon>Bacteria</taxon>
        <taxon>Pseudomonadati</taxon>
        <taxon>Bacteroidota</taxon>
        <taxon>Bacteroidia</taxon>
        <taxon>Bacteroidales</taxon>
        <taxon>Bacteroidaceae</taxon>
        <taxon>Bacteroidaceae incertae sedis</taxon>
        <taxon>Candidatus Caccoplasma</taxon>
    </lineage>
</organism>
<dbReference type="GO" id="GO:0043039">
    <property type="term" value="P:tRNA aminoacylation"/>
    <property type="evidence" value="ECO:0007669"/>
    <property type="project" value="InterPro"/>
</dbReference>
<dbReference type="InterPro" id="IPR018163">
    <property type="entry name" value="Thr/Ala-tRNA-synth_IIc_edit"/>
</dbReference>
<dbReference type="EMBL" id="JADIMW010000037">
    <property type="protein sequence ID" value="MBO8438004.1"/>
    <property type="molecule type" value="Genomic_DNA"/>
</dbReference>
<dbReference type="SMART" id="SM00863">
    <property type="entry name" value="tRNA_SAD"/>
    <property type="match status" value="1"/>
</dbReference>
<dbReference type="Pfam" id="PF07973">
    <property type="entry name" value="tRNA_SAD"/>
    <property type="match status" value="1"/>
</dbReference>
<dbReference type="SUPFAM" id="SSF55186">
    <property type="entry name" value="ThrRS/AlaRS common domain"/>
    <property type="match status" value="1"/>
</dbReference>
<accession>A0A9D9H6U1</accession>
<keyword evidence="1" id="KW-0479">Metal-binding</keyword>
<evidence type="ECO:0000313" key="5">
    <source>
        <dbReference type="Proteomes" id="UP000823636"/>
    </source>
</evidence>
<dbReference type="Gene3D" id="3.30.980.10">
    <property type="entry name" value="Threonyl-trna Synthetase, Chain A, domain 2"/>
    <property type="match status" value="1"/>
</dbReference>
<comment type="caution">
    <text evidence="4">The sequence shown here is derived from an EMBL/GenBank/DDBJ whole genome shotgun (WGS) entry which is preliminary data.</text>
</comment>
<dbReference type="GO" id="GO:0005524">
    <property type="term" value="F:ATP binding"/>
    <property type="evidence" value="ECO:0007669"/>
    <property type="project" value="InterPro"/>
</dbReference>
<name>A0A9D9H6U1_9BACT</name>
<evidence type="ECO:0000256" key="1">
    <source>
        <dbReference type="ARBA" id="ARBA00022723"/>
    </source>
</evidence>
<proteinExistence type="predicted"/>
<dbReference type="GO" id="GO:0046872">
    <property type="term" value="F:metal ion binding"/>
    <property type="evidence" value="ECO:0007669"/>
    <property type="project" value="UniProtKB-KW"/>
</dbReference>
<dbReference type="GO" id="GO:0004812">
    <property type="term" value="F:aminoacyl-tRNA ligase activity"/>
    <property type="evidence" value="ECO:0007669"/>
    <property type="project" value="InterPro"/>
</dbReference>
<dbReference type="InterPro" id="IPR012947">
    <property type="entry name" value="tRNA_SAD"/>
</dbReference>
<keyword evidence="2" id="KW-0862">Zinc</keyword>
<gene>
    <name evidence="4" type="ORF">IAC54_03780</name>
</gene>
<protein>
    <submittedName>
        <fullName evidence="4">Alanine-tRNA synthetase second additional domain-containing protein</fullName>
    </submittedName>
</protein>
<dbReference type="AlphaFoldDB" id="A0A9D9H6U1"/>
<reference evidence="4" key="1">
    <citation type="submission" date="2020-10" db="EMBL/GenBank/DDBJ databases">
        <authorList>
            <person name="Gilroy R."/>
        </authorList>
    </citation>
    <scope>NUCLEOTIDE SEQUENCE</scope>
    <source>
        <strain evidence="4">G3-4614</strain>
    </source>
</reference>
<reference evidence="4" key="2">
    <citation type="journal article" date="2021" name="PeerJ">
        <title>Extensive microbial diversity within the chicken gut microbiome revealed by metagenomics and culture.</title>
        <authorList>
            <person name="Gilroy R."/>
            <person name="Ravi A."/>
            <person name="Getino M."/>
            <person name="Pursley I."/>
            <person name="Horton D.L."/>
            <person name="Alikhan N.F."/>
            <person name="Baker D."/>
            <person name="Gharbi K."/>
            <person name="Hall N."/>
            <person name="Watson M."/>
            <person name="Adriaenssens E.M."/>
            <person name="Foster-Nyarko E."/>
            <person name="Jarju S."/>
            <person name="Secka A."/>
            <person name="Antonio M."/>
            <person name="Oren A."/>
            <person name="Chaudhuri R.R."/>
            <person name="La Ragione R."/>
            <person name="Hildebrand F."/>
            <person name="Pallen M.J."/>
        </authorList>
    </citation>
    <scope>NUCLEOTIDE SEQUENCE</scope>
    <source>
        <strain evidence="4">G3-4614</strain>
    </source>
</reference>
<sequence>MYKTVRLPEQVSRTLRIITIGSYDSCPCAGEHVGHTGEIGHFKIIGHSYTPGKLRIRYKLGE</sequence>
<dbReference type="Proteomes" id="UP000823636">
    <property type="component" value="Unassembled WGS sequence"/>
</dbReference>
<feature type="domain" description="Threonyl/alanyl tRNA synthetase SAD" evidence="3">
    <location>
        <begin position="15"/>
        <end position="57"/>
    </location>
</feature>
<evidence type="ECO:0000256" key="2">
    <source>
        <dbReference type="ARBA" id="ARBA00022833"/>
    </source>
</evidence>
<evidence type="ECO:0000313" key="4">
    <source>
        <dbReference type="EMBL" id="MBO8438004.1"/>
    </source>
</evidence>
<evidence type="ECO:0000259" key="3">
    <source>
        <dbReference type="SMART" id="SM00863"/>
    </source>
</evidence>